<dbReference type="Proteomes" id="UP000257323">
    <property type="component" value="Unassembled WGS sequence"/>
</dbReference>
<reference evidence="7 8" key="1">
    <citation type="submission" date="2018-08" db="EMBL/GenBank/DDBJ databases">
        <title>Genome analysis of the thermophilic bacterium of the candidate phylum Aminicenantes from deep subsurface aquifer revealed its physiology and ecological role.</title>
        <authorList>
            <person name="Kadnikov V.V."/>
            <person name="Mardanov A.V."/>
            <person name="Beletsky A.V."/>
            <person name="Karnachuk O.V."/>
            <person name="Ravin N.V."/>
        </authorList>
    </citation>
    <scope>NUCLEOTIDE SEQUENCE [LARGE SCALE GENOMIC DNA]</scope>
    <source>
        <strain evidence="7">BY38</strain>
    </source>
</reference>
<evidence type="ECO:0000259" key="6">
    <source>
        <dbReference type="Pfam" id="PF01212"/>
    </source>
</evidence>
<dbReference type="SUPFAM" id="SSF53383">
    <property type="entry name" value="PLP-dependent transferases"/>
    <property type="match status" value="1"/>
</dbReference>
<comment type="caution">
    <text evidence="7">The sequence shown here is derived from an EMBL/GenBank/DDBJ whole genome shotgun (WGS) entry which is preliminary data.</text>
</comment>
<feature type="domain" description="Aromatic amino acid beta-eliminating lyase/threonine aldolase" evidence="6">
    <location>
        <begin position="49"/>
        <end position="426"/>
    </location>
</feature>
<comment type="similarity">
    <text evidence="2">Belongs to the beta-eliminating lyase family.</text>
</comment>
<comment type="cofactor">
    <cofactor evidence="1 5">
        <name>pyridoxal 5'-phosphate</name>
        <dbReference type="ChEBI" id="CHEBI:597326"/>
    </cofactor>
</comment>
<dbReference type="PANTHER" id="PTHR32325:SF4">
    <property type="entry name" value="TRYPTOPHANASE"/>
    <property type="match status" value="1"/>
</dbReference>
<dbReference type="InterPro" id="IPR015422">
    <property type="entry name" value="PyrdxlP-dep_Trfase_small"/>
</dbReference>
<dbReference type="EMBL" id="QUAH01000006">
    <property type="protein sequence ID" value="RFT15873.1"/>
    <property type="molecule type" value="Genomic_DNA"/>
</dbReference>
<dbReference type="Gene3D" id="3.40.640.10">
    <property type="entry name" value="Type I PLP-dependent aspartate aminotransferase-like (Major domain)"/>
    <property type="match status" value="1"/>
</dbReference>
<dbReference type="PIRSF" id="PIRSF001386">
    <property type="entry name" value="Trpase"/>
    <property type="match status" value="1"/>
</dbReference>
<dbReference type="Gene3D" id="3.90.1150.10">
    <property type="entry name" value="Aspartate Aminotransferase, domain 1"/>
    <property type="match status" value="1"/>
</dbReference>
<accession>A0A3E2BM83</accession>
<evidence type="ECO:0000256" key="2">
    <source>
        <dbReference type="ARBA" id="ARBA00009721"/>
    </source>
</evidence>
<dbReference type="NCBIfam" id="NF009709">
    <property type="entry name" value="PRK13238.1"/>
    <property type="match status" value="1"/>
</dbReference>
<evidence type="ECO:0000256" key="4">
    <source>
        <dbReference type="ARBA" id="ARBA00023239"/>
    </source>
</evidence>
<name>A0A3E2BM83_9BACT</name>
<dbReference type="InterPro" id="IPR011166">
    <property type="entry name" value="Beta-eliminating_lyase"/>
</dbReference>
<dbReference type="Pfam" id="PF01212">
    <property type="entry name" value="Beta_elim_lyase"/>
    <property type="match status" value="1"/>
</dbReference>
<dbReference type="GO" id="GO:0016830">
    <property type="term" value="F:carbon-carbon lyase activity"/>
    <property type="evidence" value="ECO:0007669"/>
    <property type="project" value="InterPro"/>
</dbReference>
<dbReference type="CDD" id="cd00617">
    <property type="entry name" value="Tnase_like"/>
    <property type="match status" value="1"/>
</dbReference>
<dbReference type="InterPro" id="IPR015424">
    <property type="entry name" value="PyrdxlP-dep_Trfase"/>
</dbReference>
<sequence length="460" mass="52212">MEKIKAPVEPFRIKTVERIKPTDRRERENILKQAGYNVFNIPAEKVFIDLLTDSGTSAMSDNQWSGLLIGDESYAGARNFFHLEEAVKNIFCFKHVIPTHQGRAAERILFEALVNKGDFVPNNIHFDTTRANVEVRGARAVDLVIDDAYDPDSIHPFKGNMDVDKLKKFIEKKGVKKIPLVMMTITNNSGGGQPVSVKNIKEVSQVCKQHKIPFFFDACRFAENAYFIKKREKGYEKKSILETAQEIFSYGQGATMSAKKDALVNIGGFVTVDDDLLAEKLKNLLILSEGFPTYGGLAGRDLEAIARGLEEVLEEDYLEYRINQVAYLGQLLDEAGVPVFKPVGGHAVYLLADRFLPHIPRHQYPGWALTVALYREAGIRAVEIGGVMFARKDEKTGKEIFPRLELVRLAIPRRVYTSAHLDYVAESIIDLYRNREKVRGLRIVRESRYLRHFTVRMEEV</sequence>
<dbReference type="InterPro" id="IPR015421">
    <property type="entry name" value="PyrdxlP-dep_Trfase_major"/>
</dbReference>
<dbReference type="GO" id="GO:0009072">
    <property type="term" value="P:aromatic amino acid metabolic process"/>
    <property type="evidence" value="ECO:0007669"/>
    <property type="project" value="InterPro"/>
</dbReference>
<dbReference type="PANTHER" id="PTHR32325">
    <property type="entry name" value="BETA-ELIMINATING LYASE-LIKE PROTEIN-RELATED"/>
    <property type="match status" value="1"/>
</dbReference>
<evidence type="ECO:0000256" key="1">
    <source>
        <dbReference type="ARBA" id="ARBA00001933"/>
    </source>
</evidence>
<gene>
    <name evidence="7" type="ORF">OP8BY_2271</name>
</gene>
<evidence type="ECO:0000256" key="5">
    <source>
        <dbReference type="PIRSR" id="PIRSR611166-50"/>
    </source>
</evidence>
<evidence type="ECO:0000313" key="7">
    <source>
        <dbReference type="EMBL" id="RFT15873.1"/>
    </source>
</evidence>
<keyword evidence="3 5" id="KW-0663">Pyridoxal phosphate</keyword>
<keyword evidence="4" id="KW-0456">Lyase</keyword>
<evidence type="ECO:0000256" key="3">
    <source>
        <dbReference type="ARBA" id="ARBA00022898"/>
    </source>
</evidence>
<organism evidence="7 8">
    <name type="scientific">Candidatus Saccharicenans subterraneus</name>
    <dbReference type="NCBI Taxonomy" id="2508984"/>
    <lineage>
        <taxon>Bacteria</taxon>
        <taxon>Candidatus Aminicenantota</taxon>
        <taxon>Candidatus Aminicenantia</taxon>
        <taxon>Candidatus Aminicenantales</taxon>
        <taxon>Candidatus Saccharicenantaceae</taxon>
        <taxon>Candidatus Saccharicenans</taxon>
    </lineage>
</organism>
<evidence type="ECO:0000313" key="8">
    <source>
        <dbReference type="Proteomes" id="UP000257323"/>
    </source>
</evidence>
<feature type="modified residue" description="N6-(pyridoxal phosphate)lysine" evidence="5">
    <location>
        <position position="260"/>
    </location>
</feature>
<dbReference type="InterPro" id="IPR001597">
    <property type="entry name" value="ArAA_b-elim_lyase/Thr_aldolase"/>
</dbReference>
<dbReference type="AlphaFoldDB" id="A0A3E2BM83"/>
<protein>
    <submittedName>
        <fullName evidence="7">Tryptophanase</fullName>
    </submittedName>
</protein>
<proteinExistence type="inferred from homology"/>